<dbReference type="AlphaFoldDB" id="A0A8J3Q2V0"/>
<dbReference type="RefSeq" id="WP_203906339.1">
    <property type="nucleotide sequence ID" value="NZ_BONY01000002.1"/>
</dbReference>
<dbReference type="CDD" id="cd00448">
    <property type="entry name" value="YjgF_YER057c_UK114_family"/>
    <property type="match status" value="1"/>
</dbReference>
<dbReference type="Proteomes" id="UP000612899">
    <property type="component" value="Unassembled WGS sequence"/>
</dbReference>
<sequence>MTIVRLPKVYTTSGDFAGQYRWCLNRVAELLAPHGLGLDSLVLTTDFTTTATRADYPRCGRPRRELLSAPYPGAAGILVDTPAAPGSLVSLEAVAASGVKEPVNPGWARYDTLTYLPGIKAGDRLFMAGFGALDPVTQAAVHDGDLLAQAEFIYDNISLVVAAAGGSDGDVVSLVEYYVPGADPQLVRPLREARFPRAVVELRPCDALLRPEFLLEVVPEAILR</sequence>
<gene>
    <name evidence="1" type="ORF">Rhe02_04600</name>
</gene>
<dbReference type="SUPFAM" id="SSF55298">
    <property type="entry name" value="YjgF-like"/>
    <property type="match status" value="2"/>
</dbReference>
<dbReference type="Gene3D" id="3.30.1330.40">
    <property type="entry name" value="RutC-like"/>
    <property type="match status" value="2"/>
</dbReference>
<proteinExistence type="predicted"/>
<accession>A0A8J3Q2V0</accession>
<organism evidence="1 2">
    <name type="scientific">Rhizocola hellebori</name>
    <dbReference type="NCBI Taxonomy" id="1392758"/>
    <lineage>
        <taxon>Bacteria</taxon>
        <taxon>Bacillati</taxon>
        <taxon>Actinomycetota</taxon>
        <taxon>Actinomycetes</taxon>
        <taxon>Micromonosporales</taxon>
        <taxon>Micromonosporaceae</taxon>
        <taxon>Rhizocola</taxon>
    </lineage>
</organism>
<protein>
    <recommendedName>
        <fullName evidence="3">RidA family protein</fullName>
    </recommendedName>
</protein>
<keyword evidence="2" id="KW-1185">Reference proteome</keyword>
<dbReference type="InterPro" id="IPR035959">
    <property type="entry name" value="RutC-like_sf"/>
</dbReference>
<comment type="caution">
    <text evidence="1">The sequence shown here is derived from an EMBL/GenBank/DDBJ whole genome shotgun (WGS) entry which is preliminary data.</text>
</comment>
<name>A0A8J3Q2V0_9ACTN</name>
<reference evidence="1" key="1">
    <citation type="submission" date="2021-01" db="EMBL/GenBank/DDBJ databases">
        <title>Whole genome shotgun sequence of Rhizocola hellebori NBRC 109834.</title>
        <authorList>
            <person name="Komaki H."/>
            <person name="Tamura T."/>
        </authorList>
    </citation>
    <scope>NUCLEOTIDE SEQUENCE</scope>
    <source>
        <strain evidence="1">NBRC 109834</strain>
    </source>
</reference>
<evidence type="ECO:0000313" key="1">
    <source>
        <dbReference type="EMBL" id="GIH02393.1"/>
    </source>
</evidence>
<evidence type="ECO:0008006" key="3">
    <source>
        <dbReference type="Google" id="ProtNLM"/>
    </source>
</evidence>
<dbReference type="EMBL" id="BONY01000002">
    <property type="protein sequence ID" value="GIH02393.1"/>
    <property type="molecule type" value="Genomic_DNA"/>
</dbReference>
<evidence type="ECO:0000313" key="2">
    <source>
        <dbReference type="Proteomes" id="UP000612899"/>
    </source>
</evidence>